<dbReference type="SUPFAM" id="SSF56655">
    <property type="entry name" value="Carbohydrate phosphatase"/>
    <property type="match status" value="1"/>
</dbReference>
<dbReference type="InterPro" id="IPR000760">
    <property type="entry name" value="Inositol_monophosphatase-like"/>
</dbReference>
<dbReference type="PANTHER" id="PTHR43028:SF5">
    <property type="entry name" value="3'(2'),5'-BISPHOSPHATE NUCLEOTIDASE 1"/>
    <property type="match status" value="1"/>
</dbReference>
<dbReference type="GO" id="GO:0046872">
    <property type="term" value="F:metal ion binding"/>
    <property type="evidence" value="ECO:0007669"/>
    <property type="project" value="UniProtKB-KW"/>
</dbReference>
<name>A0A1H7VSU1_9HYPH</name>
<dbReference type="Gene3D" id="3.40.190.80">
    <property type="match status" value="1"/>
</dbReference>
<feature type="binding site" evidence="1">
    <location>
        <position position="222"/>
    </location>
    <ligand>
        <name>Mg(2+)</name>
        <dbReference type="ChEBI" id="CHEBI:18420"/>
        <label>1</label>
        <note>catalytic</note>
    </ligand>
</feature>
<dbReference type="STRING" id="1036779.SAMN04515666_107227"/>
<keyword evidence="1" id="KW-0460">Magnesium</keyword>
<proteinExistence type="predicted"/>
<dbReference type="Proteomes" id="UP000199664">
    <property type="component" value="Unassembled WGS sequence"/>
</dbReference>
<protein>
    <submittedName>
        <fullName evidence="2">3'(2'),5'-bisphosphate nucleotidase</fullName>
    </submittedName>
</protein>
<dbReference type="GO" id="GO:0050427">
    <property type="term" value="P:3'-phosphoadenosine 5'-phosphosulfate metabolic process"/>
    <property type="evidence" value="ECO:0007669"/>
    <property type="project" value="TreeGrafter"/>
</dbReference>
<dbReference type="PROSITE" id="PS00630">
    <property type="entry name" value="IMP_2"/>
    <property type="match status" value="1"/>
</dbReference>
<dbReference type="GO" id="GO:0046854">
    <property type="term" value="P:phosphatidylinositol phosphate biosynthetic process"/>
    <property type="evidence" value="ECO:0007669"/>
    <property type="project" value="InterPro"/>
</dbReference>
<dbReference type="GO" id="GO:0000103">
    <property type="term" value="P:sulfate assimilation"/>
    <property type="evidence" value="ECO:0007669"/>
    <property type="project" value="TreeGrafter"/>
</dbReference>
<keyword evidence="3" id="KW-1185">Reference proteome</keyword>
<sequence>MAIAHDDPRLTDRDGLARALGEAARRTAAVLLAKRAARDVKLKADGSPVCSADLAADLAAKQALAELLPGFPVISEESVGEVAPASVFILLDPLDGTREFLASGDSYCVAIAVVRDGRPLAGAIAAPAIGRLWFGGERSFTQDLDAEANPLDAARQVRVRTEPAEGPLMLVSRFHGDPVSAGVAAAVAKGDGAPVSSAVKFGLIASGEADLHVRGGPTMEWDIAAGDAILAAAGGIVLTLEGERPGYGHAERDFRNPPFVAASCERLARLAIEKAATCRCA</sequence>
<dbReference type="EMBL" id="FOAN01000007">
    <property type="protein sequence ID" value="SEM11838.1"/>
    <property type="molecule type" value="Genomic_DNA"/>
</dbReference>
<keyword evidence="1" id="KW-0479">Metal-binding</keyword>
<dbReference type="RefSeq" id="WP_167561701.1">
    <property type="nucleotide sequence ID" value="NZ_FOAN01000007.1"/>
</dbReference>
<feature type="binding site" evidence="1">
    <location>
        <position position="76"/>
    </location>
    <ligand>
        <name>Mg(2+)</name>
        <dbReference type="ChEBI" id="CHEBI:18420"/>
        <label>1</label>
        <note>catalytic</note>
    </ligand>
</feature>
<dbReference type="Pfam" id="PF00459">
    <property type="entry name" value="Inositol_P"/>
    <property type="match status" value="1"/>
</dbReference>
<gene>
    <name evidence="2" type="ORF">SAMN04515666_107227</name>
</gene>
<evidence type="ECO:0000313" key="2">
    <source>
        <dbReference type="EMBL" id="SEM11838.1"/>
    </source>
</evidence>
<feature type="binding site" evidence="1">
    <location>
        <position position="94"/>
    </location>
    <ligand>
        <name>Mg(2+)</name>
        <dbReference type="ChEBI" id="CHEBI:18420"/>
        <label>1</label>
        <note>catalytic</note>
    </ligand>
</feature>
<dbReference type="InterPro" id="IPR020550">
    <property type="entry name" value="Inositol_monophosphatase_CS"/>
</dbReference>
<feature type="binding site" evidence="1">
    <location>
        <position position="95"/>
    </location>
    <ligand>
        <name>Mg(2+)</name>
        <dbReference type="ChEBI" id="CHEBI:18420"/>
        <label>1</label>
        <note>catalytic</note>
    </ligand>
</feature>
<dbReference type="PANTHER" id="PTHR43028">
    <property type="entry name" value="3'(2'),5'-BISPHOSPHATE NUCLEOTIDASE 1"/>
    <property type="match status" value="1"/>
</dbReference>
<dbReference type="AlphaFoldDB" id="A0A1H7VSU1"/>
<comment type="cofactor">
    <cofactor evidence="1">
        <name>Mg(2+)</name>
        <dbReference type="ChEBI" id="CHEBI:18420"/>
    </cofactor>
</comment>
<reference evidence="3" key="1">
    <citation type="submission" date="2016-10" db="EMBL/GenBank/DDBJ databases">
        <authorList>
            <person name="Varghese N."/>
            <person name="Submissions S."/>
        </authorList>
    </citation>
    <scope>NUCLEOTIDE SEQUENCE [LARGE SCALE GENOMIC DNA]</scope>
    <source>
        <strain evidence="3">LMG 26383,CCUG 61248,R- 45681</strain>
    </source>
</reference>
<feature type="binding site" evidence="1">
    <location>
        <position position="92"/>
    </location>
    <ligand>
        <name>Mg(2+)</name>
        <dbReference type="ChEBI" id="CHEBI:18420"/>
        <label>1</label>
        <note>catalytic</note>
    </ligand>
</feature>
<dbReference type="Gene3D" id="3.30.540.10">
    <property type="entry name" value="Fructose-1,6-Bisphosphatase, subunit A, domain 1"/>
    <property type="match status" value="1"/>
</dbReference>
<evidence type="ECO:0000313" key="3">
    <source>
        <dbReference type="Proteomes" id="UP000199664"/>
    </source>
</evidence>
<dbReference type="InterPro" id="IPR050725">
    <property type="entry name" value="CysQ/Inositol_MonoPase"/>
</dbReference>
<organism evidence="2 3">
    <name type="scientific">Bosea lupini</name>
    <dbReference type="NCBI Taxonomy" id="1036779"/>
    <lineage>
        <taxon>Bacteria</taxon>
        <taxon>Pseudomonadati</taxon>
        <taxon>Pseudomonadota</taxon>
        <taxon>Alphaproteobacteria</taxon>
        <taxon>Hyphomicrobiales</taxon>
        <taxon>Boseaceae</taxon>
        <taxon>Bosea</taxon>
    </lineage>
</organism>
<dbReference type="GO" id="GO:0008441">
    <property type="term" value="F:3'(2'),5'-bisphosphate nucleotidase activity"/>
    <property type="evidence" value="ECO:0007669"/>
    <property type="project" value="TreeGrafter"/>
</dbReference>
<accession>A0A1H7VSU1</accession>
<evidence type="ECO:0000256" key="1">
    <source>
        <dbReference type="PIRSR" id="PIRSR600760-2"/>
    </source>
</evidence>